<organism evidence="7 8">
    <name type="scientific">Globodera rostochiensis</name>
    <name type="common">Golden nematode worm</name>
    <name type="synonym">Heterodera rostochiensis</name>
    <dbReference type="NCBI Taxonomy" id="31243"/>
    <lineage>
        <taxon>Eukaryota</taxon>
        <taxon>Metazoa</taxon>
        <taxon>Ecdysozoa</taxon>
        <taxon>Nematoda</taxon>
        <taxon>Chromadorea</taxon>
        <taxon>Rhabditida</taxon>
        <taxon>Tylenchina</taxon>
        <taxon>Tylenchomorpha</taxon>
        <taxon>Tylenchoidea</taxon>
        <taxon>Heteroderidae</taxon>
        <taxon>Heteroderinae</taxon>
        <taxon>Globodera</taxon>
    </lineage>
</organism>
<keyword evidence="2" id="KW-0863">Zinc-finger</keyword>
<feature type="domain" description="FLYWCH-type" evidence="5">
    <location>
        <begin position="417"/>
        <end position="474"/>
    </location>
</feature>
<evidence type="ECO:0000313" key="8">
    <source>
        <dbReference type="WBParaSite" id="Gr19_v10_g2255.t2"/>
    </source>
</evidence>
<dbReference type="Gene3D" id="2.20.25.240">
    <property type="match status" value="1"/>
</dbReference>
<evidence type="ECO:0000256" key="4">
    <source>
        <dbReference type="SAM" id="MobiDB-lite"/>
    </source>
</evidence>
<evidence type="ECO:0000313" key="7">
    <source>
        <dbReference type="Proteomes" id="UP000887572"/>
    </source>
</evidence>
<dbReference type="Proteomes" id="UP000887572">
    <property type="component" value="Unplaced"/>
</dbReference>
<evidence type="ECO:0000256" key="1">
    <source>
        <dbReference type="ARBA" id="ARBA00022723"/>
    </source>
</evidence>
<dbReference type="InterPro" id="IPR007588">
    <property type="entry name" value="Znf_FLYWCH"/>
</dbReference>
<evidence type="ECO:0000259" key="5">
    <source>
        <dbReference type="Pfam" id="PF04500"/>
    </source>
</evidence>
<keyword evidence="1" id="KW-0479">Metal-binding</keyword>
<dbReference type="PANTHER" id="PTHR47160:SF5">
    <property type="entry name" value="MULE TRANSPOSASE DOMAIN-CONTAINING PROTEIN"/>
    <property type="match status" value="1"/>
</dbReference>
<evidence type="ECO:0000259" key="6">
    <source>
        <dbReference type="Pfam" id="PF10551"/>
    </source>
</evidence>
<reference evidence="8" key="1">
    <citation type="submission" date="2022-11" db="UniProtKB">
        <authorList>
            <consortium name="WormBaseParasite"/>
        </authorList>
    </citation>
    <scope>IDENTIFICATION</scope>
</reference>
<sequence length="898" mass="102994">MVLLHPALSASNRLAAMNSVGTLLNRWHRESLFRVDGTVLTQFRMIRRGGGHSVDDHEDGAYRGANEEAEQQTRIAKEEAGQRTMRAKEEAEQRKRWANEEEEQRTRRAKEEAEQRTKRAKEEATRRATDEAERQTRKAKEEAQHQLGERRPNSAAAKFEAAANLDELLKAANLGELLKAFIRDFNKHLCLNKRLSAYELEPVADQQRDYLLVMRESLENSWFFGVSSRLGAKSRVYRLLSRDEPDHRAIIAQQSGIDFDQFVRDYLKAGKVQIVYVYPDKSIAIAVLQPGALIEGQRYNDSGVLIRLDSLHTNGTNFLRVFEDVQNQIGTDLCNHVPAAIPMPSPSQKTNFLLLLGWCILWALYFKYWRAARRRPFFRVKRRDGTEMAQRAVCVWPVASGRLRLAVCVSGPFASGRLRLAVCVSGCLYVFHMFNADRDVKFWRCEHQRSDVKCRGRVHTSLDDVVLKTVGEHNCQHSAANVAKQQIVTGIKRRAAETMETPAAIRAHALQQIPTPVMSNLPTKNATKKLVKRVRHEIDAPPPVPASIEQLVIPEDYRIYKRSAAVEEPFLLADSGIYNEAGREGQERILIFGRQSFRDWASEMKTIYCDGTFAITPTPFTQVYVILARRDKWVFPVCHCLLTAKTQATYERMFDLLQQCWPMFKPHAAAIDFEQAMVGALKAKHPQCNVNFCLFHLVRNMKKRLAEQGLTHLYNTDAAFSQSARMITSLAFLPIADLNPALAALEDFLPENLNAVLDWFVINYIGRLRQNNTRARPLFQPEQWSVHQRTLDGTDRTNNYAESYHRTLQHAFGHTHPKIWTFIDKLREQQKMIDVNMEHFIAGNAPPPKAKKFRDADRRILSILQRYINAKAALPQVQDDHQYICCVRDTQKDFYLCK</sequence>
<dbReference type="AlphaFoldDB" id="A0A914HKA0"/>
<proteinExistence type="predicted"/>
<name>A0A914HKA0_GLORO</name>
<dbReference type="GO" id="GO:0008270">
    <property type="term" value="F:zinc ion binding"/>
    <property type="evidence" value="ECO:0007669"/>
    <property type="project" value="UniProtKB-KW"/>
</dbReference>
<feature type="compositionally biased region" description="Basic and acidic residues" evidence="4">
    <location>
        <begin position="75"/>
        <end position="152"/>
    </location>
</feature>
<dbReference type="Pfam" id="PF04500">
    <property type="entry name" value="FLYWCH"/>
    <property type="match status" value="1"/>
</dbReference>
<feature type="domain" description="MULE transposase" evidence="6">
    <location>
        <begin position="608"/>
        <end position="700"/>
    </location>
</feature>
<keyword evidence="3" id="KW-0862">Zinc</keyword>
<dbReference type="Pfam" id="PF10551">
    <property type="entry name" value="MULE"/>
    <property type="match status" value="1"/>
</dbReference>
<dbReference type="InterPro" id="IPR018289">
    <property type="entry name" value="MULE_transposase_dom"/>
</dbReference>
<evidence type="ECO:0000256" key="2">
    <source>
        <dbReference type="ARBA" id="ARBA00022771"/>
    </source>
</evidence>
<dbReference type="CDD" id="cd06503">
    <property type="entry name" value="ATP-synt_Fo_b"/>
    <property type="match status" value="1"/>
</dbReference>
<feature type="region of interest" description="Disordered" evidence="4">
    <location>
        <begin position="49"/>
        <end position="155"/>
    </location>
</feature>
<dbReference type="PANTHER" id="PTHR47160">
    <property type="entry name" value="PUTATIVE-RELATED"/>
    <property type="match status" value="1"/>
</dbReference>
<keyword evidence="7" id="KW-1185">Reference proteome</keyword>
<protein>
    <submittedName>
        <fullName evidence="8">MULE transposase domain-containing protein</fullName>
    </submittedName>
</protein>
<dbReference type="WBParaSite" id="Gr19_v10_g2255.t2">
    <property type="protein sequence ID" value="Gr19_v10_g2255.t2"/>
    <property type="gene ID" value="Gr19_v10_g2255"/>
</dbReference>
<evidence type="ECO:0000256" key="3">
    <source>
        <dbReference type="ARBA" id="ARBA00022833"/>
    </source>
</evidence>
<accession>A0A914HKA0</accession>